<dbReference type="RefSeq" id="WP_281387408.1">
    <property type="nucleotide sequence ID" value="NZ_BAABKT010000006.1"/>
</dbReference>
<accession>A0A841E2B2</accession>
<dbReference type="EMBL" id="JACHLY010000001">
    <property type="protein sequence ID" value="MBB5996604.1"/>
    <property type="molecule type" value="Genomic_DNA"/>
</dbReference>
<proteinExistence type="predicted"/>
<organism evidence="1 2">
    <name type="scientific">Streptomonospora salina</name>
    <dbReference type="NCBI Taxonomy" id="104205"/>
    <lineage>
        <taxon>Bacteria</taxon>
        <taxon>Bacillati</taxon>
        <taxon>Actinomycetota</taxon>
        <taxon>Actinomycetes</taxon>
        <taxon>Streptosporangiales</taxon>
        <taxon>Nocardiopsidaceae</taxon>
        <taxon>Streptomonospora</taxon>
    </lineage>
</organism>
<dbReference type="Proteomes" id="UP000578077">
    <property type="component" value="Unassembled WGS sequence"/>
</dbReference>
<evidence type="ECO:0000313" key="1">
    <source>
        <dbReference type="EMBL" id="MBB5996604.1"/>
    </source>
</evidence>
<reference evidence="1 2" key="1">
    <citation type="submission" date="2020-08" db="EMBL/GenBank/DDBJ databases">
        <title>Sequencing the genomes of 1000 actinobacteria strains.</title>
        <authorList>
            <person name="Klenk H.-P."/>
        </authorList>
    </citation>
    <scope>NUCLEOTIDE SEQUENCE [LARGE SCALE GENOMIC DNA]</scope>
    <source>
        <strain evidence="1 2">DSM 44593</strain>
    </source>
</reference>
<keyword evidence="2" id="KW-1185">Reference proteome</keyword>
<evidence type="ECO:0000313" key="2">
    <source>
        <dbReference type="Proteomes" id="UP000578077"/>
    </source>
</evidence>
<protein>
    <submittedName>
        <fullName evidence="1">Uncharacterized protein</fullName>
    </submittedName>
</protein>
<dbReference type="AlphaFoldDB" id="A0A841E2B2"/>
<comment type="caution">
    <text evidence="1">The sequence shown here is derived from an EMBL/GenBank/DDBJ whole genome shotgun (WGS) entry which is preliminary data.</text>
</comment>
<sequence length="40" mass="4343">MMFAKRTRAALDAAAGGLLARLARTFELGFSPDLMVETGW</sequence>
<gene>
    <name evidence="1" type="ORF">HNR25_000355</name>
</gene>
<name>A0A841E2B2_9ACTN</name>